<dbReference type="InterPro" id="IPR023168">
    <property type="entry name" value="GatB_Yqey_C_2"/>
</dbReference>
<dbReference type="Pfam" id="PF09424">
    <property type="entry name" value="YqeY"/>
    <property type="match status" value="1"/>
</dbReference>
<reference evidence="2" key="2">
    <citation type="submission" date="2019-04" db="EMBL/GenBank/DDBJ databases">
        <title>Evolution of Biomass-Degrading Anaerobic Consortia Revealed by Metagenomics.</title>
        <authorList>
            <person name="Peng X."/>
        </authorList>
    </citation>
    <scope>NUCLEOTIDE SEQUENCE</scope>
    <source>
        <strain evidence="2">SIG254</strain>
    </source>
</reference>
<dbReference type="EMBL" id="SVCM01000008">
    <property type="protein sequence ID" value="MBE6058653.1"/>
    <property type="molecule type" value="Genomic_DNA"/>
</dbReference>
<dbReference type="InterPro" id="IPR042184">
    <property type="entry name" value="YqeY/Aim41_N"/>
</dbReference>
<evidence type="ECO:0000313" key="1">
    <source>
        <dbReference type="EMBL" id="KEZ88664.1"/>
    </source>
</evidence>
<dbReference type="GO" id="GO:0016740">
    <property type="term" value="F:transferase activity"/>
    <property type="evidence" value="ECO:0007669"/>
    <property type="project" value="UniProtKB-KW"/>
</dbReference>
<dbReference type="eggNOG" id="COG1610">
    <property type="taxonomic scope" value="Bacteria"/>
</dbReference>
<proteinExistence type="predicted"/>
<dbReference type="PANTHER" id="PTHR28055:SF1">
    <property type="entry name" value="ALTERED INHERITANCE OF MITOCHONDRIA PROTEIN 41, MITOCHONDRIAL"/>
    <property type="match status" value="1"/>
</dbReference>
<dbReference type="Gene3D" id="1.10.1510.10">
    <property type="entry name" value="Uncharacterised protein YqeY/AIM41 PF09424, N-terminal domain"/>
    <property type="match status" value="1"/>
</dbReference>
<evidence type="ECO:0000313" key="2">
    <source>
        <dbReference type="EMBL" id="MBE6058653.1"/>
    </source>
</evidence>
<dbReference type="STRING" id="318464.IO99_00320"/>
<dbReference type="InterPro" id="IPR003789">
    <property type="entry name" value="Asn/Gln_tRNA_amidoTrase-B-like"/>
</dbReference>
<protein>
    <submittedName>
        <fullName evidence="1">Aspartyl-tRNA amidotransferase</fullName>
    </submittedName>
    <submittedName>
        <fullName evidence="2">GatB/YqeY domain-containing protein</fullName>
    </submittedName>
</protein>
<dbReference type="Gene3D" id="1.10.10.410">
    <property type="match status" value="1"/>
</dbReference>
<dbReference type="InterPro" id="IPR019004">
    <property type="entry name" value="YqeY/Aim41"/>
</dbReference>
<gene>
    <name evidence="2" type="ORF">E7215_00550</name>
    <name evidence="1" type="ORF">IO99_00320</name>
</gene>
<keyword evidence="1" id="KW-0808">Transferase</keyword>
<dbReference type="SUPFAM" id="SSF89095">
    <property type="entry name" value="GatB/YqeY motif"/>
    <property type="match status" value="1"/>
</dbReference>
<dbReference type="GO" id="GO:0016884">
    <property type="term" value="F:carbon-nitrogen ligase activity, with glutamine as amido-N-donor"/>
    <property type="evidence" value="ECO:0007669"/>
    <property type="project" value="InterPro"/>
</dbReference>
<organism evidence="1 3">
    <name type="scientific">Clostridium sulfidigenes</name>
    <dbReference type="NCBI Taxonomy" id="318464"/>
    <lineage>
        <taxon>Bacteria</taxon>
        <taxon>Bacillati</taxon>
        <taxon>Bacillota</taxon>
        <taxon>Clostridia</taxon>
        <taxon>Eubacteriales</taxon>
        <taxon>Clostridiaceae</taxon>
        <taxon>Clostridium</taxon>
    </lineage>
</organism>
<comment type="caution">
    <text evidence="1">The sequence shown here is derived from an EMBL/GenBank/DDBJ whole genome shotgun (WGS) entry which is preliminary data.</text>
</comment>
<dbReference type="AlphaFoldDB" id="A0A084JI80"/>
<dbReference type="Proteomes" id="UP000768462">
    <property type="component" value="Unassembled WGS sequence"/>
</dbReference>
<dbReference type="PANTHER" id="PTHR28055">
    <property type="entry name" value="ALTERED INHERITANCE OF MITOCHONDRIA PROTEIN 41, MITOCHONDRIAL"/>
    <property type="match status" value="1"/>
</dbReference>
<evidence type="ECO:0000313" key="3">
    <source>
        <dbReference type="Proteomes" id="UP000028542"/>
    </source>
</evidence>
<name>A0A084JI80_9CLOT</name>
<accession>A0A084JI80</accession>
<dbReference type="EMBL" id="JPMD01000001">
    <property type="protein sequence ID" value="KEZ88664.1"/>
    <property type="molecule type" value="Genomic_DNA"/>
</dbReference>
<keyword evidence="3" id="KW-1185">Reference proteome</keyword>
<dbReference type="Proteomes" id="UP000028542">
    <property type="component" value="Unassembled WGS sequence"/>
</dbReference>
<reference evidence="1 3" key="1">
    <citation type="submission" date="2014-07" db="EMBL/GenBank/DDBJ databases">
        <title>Draft genome of Clostridium sulfidigenes 113A isolated from sediments associated with methane hydrate from Krishna Godavari basin.</title>
        <authorList>
            <person name="Honkalas V.S."/>
            <person name="Dabir A.P."/>
            <person name="Arora P."/>
            <person name="Dhakephalkar P.K."/>
        </authorList>
    </citation>
    <scope>NUCLEOTIDE SEQUENCE [LARGE SCALE GENOMIC DNA]</scope>
    <source>
        <strain evidence="1 3">113A</strain>
    </source>
</reference>
<sequence length="149" mass="16804">MSSIKETLQDDWKNAIKQRDKFKANVISMAKAAVLMVEKSGAGEVDDSKVIEILAKEVKQRRDSLVEFDKGNRQDLVDQTKAEIEILLQYLPQQLTEEEIRKIVLESAEKLGTSSIKDMGKLMADVRPKVNGRADGKVVSQIVKEYLNK</sequence>
<dbReference type="RefSeq" id="WP_035128891.1">
    <property type="nucleotide sequence ID" value="NZ_JPMD01000001.1"/>
</dbReference>